<organism evidence="8">
    <name type="scientific">uncultured Chloroflexota bacterium</name>
    <dbReference type="NCBI Taxonomy" id="166587"/>
    <lineage>
        <taxon>Bacteria</taxon>
        <taxon>Bacillati</taxon>
        <taxon>Chloroflexota</taxon>
        <taxon>environmental samples</taxon>
    </lineage>
</organism>
<keyword evidence="3 6" id="KW-0812">Transmembrane</keyword>
<proteinExistence type="inferred from homology"/>
<reference evidence="8" key="1">
    <citation type="journal article" date="2005" name="Environ. Microbiol.">
        <title>Genetic and functional properties of uncultivated thermophilic crenarchaeotes from a subsurface gold mine as revealed by analysis of genome fragments.</title>
        <authorList>
            <person name="Nunoura T."/>
            <person name="Hirayama H."/>
            <person name="Takami H."/>
            <person name="Oida H."/>
            <person name="Nishi S."/>
            <person name="Shimamura S."/>
            <person name="Suzuki Y."/>
            <person name="Inagaki F."/>
            <person name="Takai K."/>
            <person name="Nealson K.H."/>
            <person name="Horikoshi K."/>
        </authorList>
    </citation>
    <scope>NUCLEOTIDE SEQUENCE</scope>
</reference>
<dbReference type="GO" id="GO:0000271">
    <property type="term" value="P:polysaccharide biosynthetic process"/>
    <property type="evidence" value="ECO:0007669"/>
    <property type="project" value="InterPro"/>
</dbReference>
<evidence type="ECO:0000313" key="8">
    <source>
        <dbReference type="EMBL" id="BAL52735.1"/>
    </source>
</evidence>
<evidence type="ECO:0000256" key="1">
    <source>
        <dbReference type="ARBA" id="ARBA00004141"/>
    </source>
</evidence>
<feature type="transmembrane region" description="Helical" evidence="6">
    <location>
        <begin position="39"/>
        <end position="61"/>
    </location>
</feature>
<evidence type="ECO:0000259" key="7">
    <source>
        <dbReference type="Pfam" id="PF04138"/>
    </source>
</evidence>
<evidence type="ECO:0000256" key="2">
    <source>
        <dbReference type="ARBA" id="ARBA00009399"/>
    </source>
</evidence>
<name>H5S999_9CHLR</name>
<comment type="similarity">
    <text evidence="2">Belongs to the GtrA family.</text>
</comment>
<dbReference type="Pfam" id="PF04138">
    <property type="entry name" value="GtrA_DPMS_TM"/>
    <property type="match status" value="1"/>
</dbReference>
<gene>
    <name evidence="8" type="ORF">HGMM_F03B08C13</name>
</gene>
<dbReference type="EMBL" id="AP011638">
    <property type="protein sequence ID" value="BAL52735.1"/>
    <property type="molecule type" value="Genomic_DNA"/>
</dbReference>
<reference evidence="8" key="2">
    <citation type="journal article" date="2012" name="PLoS ONE">
        <title>A Deeply Branching Thermophilic Bacterium with an Ancient Acetyl-CoA Pathway Dominates a Subsurface Ecosystem.</title>
        <authorList>
            <person name="Takami H."/>
            <person name="Noguchi H."/>
            <person name="Takaki Y."/>
            <person name="Uchiyama I."/>
            <person name="Toyoda A."/>
            <person name="Nishi S."/>
            <person name="Chee G.-J."/>
            <person name="Arai W."/>
            <person name="Nunoura T."/>
            <person name="Itoh T."/>
            <person name="Hattori M."/>
            <person name="Takai K."/>
        </authorList>
    </citation>
    <scope>NUCLEOTIDE SEQUENCE</scope>
</reference>
<dbReference type="PANTHER" id="PTHR38459">
    <property type="entry name" value="PROPHAGE BACTOPRENOL-LINKED GLUCOSE TRANSLOCASE HOMOLOG"/>
    <property type="match status" value="1"/>
</dbReference>
<evidence type="ECO:0000256" key="4">
    <source>
        <dbReference type="ARBA" id="ARBA00022989"/>
    </source>
</evidence>
<dbReference type="GO" id="GO:0005886">
    <property type="term" value="C:plasma membrane"/>
    <property type="evidence" value="ECO:0007669"/>
    <property type="project" value="TreeGrafter"/>
</dbReference>
<keyword evidence="4 6" id="KW-1133">Transmembrane helix</keyword>
<sequence>MSGNVLTDPRERTRFLKFSVVGAIGALIDFGVMNALTSWLRFSLVLAGTISFFCAVTSNFIWNRFWTYPDSRSRPLLSQWVMFFLVNLAGVGIRIPLLRLLESPLEHLVRRLFPALPFSSLLARNLTLAIAVGVVMFWNFFVNRYWTYNDV</sequence>
<feature type="transmembrane region" description="Helical" evidence="6">
    <location>
        <begin position="122"/>
        <end position="141"/>
    </location>
</feature>
<keyword evidence="5 6" id="KW-0472">Membrane</keyword>
<comment type="subcellular location">
    <subcellularLocation>
        <location evidence="1">Membrane</location>
        <topology evidence="1">Multi-pass membrane protein</topology>
    </subcellularLocation>
</comment>
<evidence type="ECO:0000256" key="5">
    <source>
        <dbReference type="ARBA" id="ARBA00023136"/>
    </source>
</evidence>
<dbReference type="InterPro" id="IPR007267">
    <property type="entry name" value="GtrA_DPMS_TM"/>
</dbReference>
<protein>
    <submittedName>
        <fullName evidence="8">Hypothetical conserved protein</fullName>
    </submittedName>
</protein>
<feature type="domain" description="GtrA/DPMS transmembrane" evidence="7">
    <location>
        <begin position="17"/>
        <end position="147"/>
    </location>
</feature>
<feature type="transmembrane region" description="Helical" evidence="6">
    <location>
        <begin position="15"/>
        <end position="32"/>
    </location>
</feature>
<dbReference type="InterPro" id="IPR051401">
    <property type="entry name" value="GtrA_CellWall_Glycosyl"/>
</dbReference>
<evidence type="ECO:0000256" key="6">
    <source>
        <dbReference type="SAM" id="Phobius"/>
    </source>
</evidence>
<evidence type="ECO:0000256" key="3">
    <source>
        <dbReference type="ARBA" id="ARBA00022692"/>
    </source>
</evidence>
<accession>H5S999</accession>
<feature type="transmembrane region" description="Helical" evidence="6">
    <location>
        <begin position="81"/>
        <end position="101"/>
    </location>
</feature>
<dbReference type="AlphaFoldDB" id="H5S999"/>
<dbReference type="PANTHER" id="PTHR38459:SF1">
    <property type="entry name" value="PROPHAGE BACTOPRENOL-LINKED GLUCOSE TRANSLOCASE HOMOLOG"/>
    <property type="match status" value="1"/>
</dbReference>